<proteinExistence type="predicted"/>
<evidence type="ECO:0000313" key="1">
    <source>
        <dbReference type="EMBL" id="GAA2235620.1"/>
    </source>
</evidence>
<accession>A0ABN3DLQ9</accession>
<protein>
    <submittedName>
        <fullName evidence="1">Uncharacterized protein</fullName>
    </submittedName>
</protein>
<gene>
    <name evidence="1" type="ORF">GCM10010104_33050</name>
</gene>
<comment type="caution">
    <text evidence="1">The sequence shown here is derived from an EMBL/GenBank/DDBJ whole genome shotgun (WGS) entry which is preliminary data.</text>
</comment>
<dbReference type="Proteomes" id="UP001501474">
    <property type="component" value="Unassembled WGS sequence"/>
</dbReference>
<dbReference type="EMBL" id="BAAART010000068">
    <property type="protein sequence ID" value="GAA2235620.1"/>
    <property type="molecule type" value="Genomic_DNA"/>
</dbReference>
<evidence type="ECO:0000313" key="2">
    <source>
        <dbReference type="Proteomes" id="UP001501474"/>
    </source>
</evidence>
<organism evidence="1 2">
    <name type="scientific">Streptomyces indiaensis</name>
    <dbReference type="NCBI Taxonomy" id="284033"/>
    <lineage>
        <taxon>Bacteria</taxon>
        <taxon>Bacillati</taxon>
        <taxon>Actinomycetota</taxon>
        <taxon>Actinomycetes</taxon>
        <taxon>Kitasatosporales</taxon>
        <taxon>Streptomycetaceae</taxon>
        <taxon>Streptomyces</taxon>
    </lineage>
</organism>
<keyword evidence="2" id="KW-1185">Reference proteome</keyword>
<reference evidence="1 2" key="1">
    <citation type="journal article" date="2019" name="Int. J. Syst. Evol. Microbiol.">
        <title>The Global Catalogue of Microorganisms (GCM) 10K type strain sequencing project: providing services to taxonomists for standard genome sequencing and annotation.</title>
        <authorList>
            <consortium name="The Broad Institute Genomics Platform"/>
            <consortium name="The Broad Institute Genome Sequencing Center for Infectious Disease"/>
            <person name="Wu L."/>
            <person name="Ma J."/>
        </authorList>
    </citation>
    <scope>NUCLEOTIDE SEQUENCE [LARGE SCALE GENOMIC DNA]</scope>
    <source>
        <strain evidence="1 2">JCM 3053</strain>
    </source>
</reference>
<sequence>MSYEGPRGLLRLRDAHVRQRIYLARADGLDFDVLTELDARPRDTGPRSF</sequence>
<name>A0ABN3DLQ9_9ACTN</name>